<dbReference type="Gene3D" id="3.40.50.720">
    <property type="entry name" value="NAD(P)-binding Rossmann-like Domain"/>
    <property type="match status" value="1"/>
</dbReference>
<keyword evidence="1" id="KW-0067">ATP-binding</keyword>
<dbReference type="InterPro" id="IPR013815">
    <property type="entry name" value="ATP_grasp_subdomain_1"/>
</dbReference>
<dbReference type="SMART" id="SM00881">
    <property type="entry name" value="CoA_binding"/>
    <property type="match status" value="1"/>
</dbReference>
<dbReference type="SUPFAM" id="SSF51735">
    <property type="entry name" value="NAD(P)-binding Rossmann-fold domains"/>
    <property type="match status" value="1"/>
</dbReference>
<dbReference type="RefSeq" id="WP_073169849.1">
    <property type="nucleotide sequence ID" value="NZ_FQZE01000018.1"/>
</dbReference>
<dbReference type="PROSITE" id="PS50975">
    <property type="entry name" value="ATP_GRASP"/>
    <property type="match status" value="1"/>
</dbReference>
<dbReference type="InterPro" id="IPR032875">
    <property type="entry name" value="Succ_CoA_lig_flav_dom"/>
</dbReference>
<dbReference type="PANTHER" id="PTHR42793">
    <property type="entry name" value="COA BINDING DOMAIN CONTAINING PROTEIN"/>
    <property type="match status" value="1"/>
</dbReference>
<keyword evidence="4" id="KW-1185">Reference proteome</keyword>
<protein>
    <submittedName>
        <fullName evidence="3">Acetyltransferase</fullName>
    </submittedName>
</protein>
<dbReference type="SUPFAM" id="SSF52210">
    <property type="entry name" value="Succinyl-CoA synthetase domains"/>
    <property type="match status" value="2"/>
</dbReference>
<dbReference type="GO" id="GO:0005524">
    <property type="term" value="F:ATP binding"/>
    <property type="evidence" value="ECO:0007669"/>
    <property type="project" value="UniProtKB-UniRule"/>
</dbReference>
<name>A0A1M6IYT2_9BACT</name>
<accession>A0A1M6IYT2</accession>
<dbReference type="AlphaFoldDB" id="A0A1M6IYT2"/>
<dbReference type="Gene3D" id="3.30.1490.20">
    <property type="entry name" value="ATP-grasp fold, A domain"/>
    <property type="match status" value="1"/>
</dbReference>
<dbReference type="Pfam" id="PF13607">
    <property type="entry name" value="Succ_CoA_lig"/>
    <property type="match status" value="1"/>
</dbReference>
<dbReference type="GO" id="GO:0046872">
    <property type="term" value="F:metal ion binding"/>
    <property type="evidence" value="ECO:0007669"/>
    <property type="project" value="InterPro"/>
</dbReference>
<dbReference type="Proteomes" id="UP000184050">
    <property type="component" value="Unassembled WGS sequence"/>
</dbReference>
<dbReference type="Gene3D" id="3.30.470.20">
    <property type="entry name" value="ATP-grasp fold, B domain"/>
    <property type="match status" value="1"/>
</dbReference>
<dbReference type="Pfam" id="PF13380">
    <property type="entry name" value="CoA_binding_2"/>
    <property type="match status" value="1"/>
</dbReference>
<dbReference type="PANTHER" id="PTHR42793:SF1">
    <property type="entry name" value="PEPTIDYL-LYSINE N-ACETYLTRANSFERASE PATZ"/>
    <property type="match status" value="1"/>
</dbReference>
<dbReference type="InterPro" id="IPR003781">
    <property type="entry name" value="CoA-bd"/>
</dbReference>
<dbReference type="Gene3D" id="3.40.50.261">
    <property type="entry name" value="Succinyl-CoA synthetase domains"/>
    <property type="match status" value="2"/>
</dbReference>
<dbReference type="OrthoDB" id="9807426at2"/>
<reference evidence="3 4" key="1">
    <citation type="submission" date="2016-11" db="EMBL/GenBank/DDBJ databases">
        <authorList>
            <person name="Jaros S."/>
            <person name="Januszkiewicz K."/>
            <person name="Wedrychowicz H."/>
        </authorList>
    </citation>
    <scope>NUCLEOTIDE SEQUENCE [LARGE SCALE GENOMIC DNA]</scope>
    <source>
        <strain evidence="3 4">DSM 27063</strain>
    </source>
</reference>
<dbReference type="InterPro" id="IPR011761">
    <property type="entry name" value="ATP-grasp"/>
</dbReference>
<sequence>MINEKLLRPDSIAVIGASNNISKPGGKIVKNLIEHSFPGKLYLVNPKDQEIQGMKSYKQANDLPQVDLAILAIPARFCLETVKILAEKKSTKAFIVLSAGFGETSDEGKELEQEIVDVVNRHNACLIGPNCIGVMTPHHASVFTTPVPKLTPAGCDFISGSGATAVFIMESGIPKGLRFANVFSVGNSAQTGVEDVLAYLDETFDENASSRVKLLYIENIDDPDKLLYHASSLINKGCKIAAIKAGSSQAGSRAASSHTGALTSSDAAVEALFRKAGIVRCYGREELTTLANVFMCKELKGEKLAIITHAGGPGVMLTDALEDGGLQIPRIEDSPAKDALKEKLFPGSSVENPIDFLATGTAAQLGKIVDACEHDFDVDGMAVIFGSPGLFPIRDVYEVLDKKMQTCKKPVYPILPSIINVKEDVAYFLSHGNVNFPDEVLLGKALTKVINTPEPASNEIYVKDINVDAIGRILNESQNGYQPPEIIHRLFDAAGIPRVEEIVAKNEKEAVLAAMKIGFPVVMKVVGPVHKTDVGGVVLNVRNAEEVRKEFHHLNEIDGVEGVLIAQMASGTELFLGATYEENFGHIVLCGMGGIYVEVLKDVASGLAPLSHEEAMSMLRQLKSYKLMQGYRKQEGINIPQFADIIVRLSSLLRFATEIKELDINPLLGNEKEILAVDARIRVEK</sequence>
<keyword evidence="1" id="KW-0547">Nucleotide-binding</keyword>
<dbReference type="Pfam" id="PF13549">
    <property type="entry name" value="ATP-grasp_5"/>
    <property type="match status" value="1"/>
</dbReference>
<feature type="domain" description="ATP-grasp" evidence="2">
    <location>
        <begin position="488"/>
        <end position="524"/>
    </location>
</feature>
<organism evidence="3 4">
    <name type="scientific">Tangfeifania diversioriginum</name>
    <dbReference type="NCBI Taxonomy" id="1168035"/>
    <lineage>
        <taxon>Bacteria</taxon>
        <taxon>Pseudomonadati</taxon>
        <taxon>Bacteroidota</taxon>
        <taxon>Bacteroidia</taxon>
        <taxon>Marinilabiliales</taxon>
        <taxon>Prolixibacteraceae</taxon>
        <taxon>Tangfeifania</taxon>
    </lineage>
</organism>
<evidence type="ECO:0000313" key="3">
    <source>
        <dbReference type="EMBL" id="SHJ39648.1"/>
    </source>
</evidence>
<evidence type="ECO:0000256" key="1">
    <source>
        <dbReference type="PROSITE-ProRule" id="PRU00409"/>
    </source>
</evidence>
<dbReference type="InterPro" id="IPR036291">
    <property type="entry name" value="NAD(P)-bd_dom_sf"/>
</dbReference>
<evidence type="ECO:0000313" key="4">
    <source>
        <dbReference type="Proteomes" id="UP000184050"/>
    </source>
</evidence>
<dbReference type="InterPro" id="IPR016102">
    <property type="entry name" value="Succinyl-CoA_synth-like"/>
</dbReference>
<dbReference type="EMBL" id="FQZE01000018">
    <property type="protein sequence ID" value="SHJ39648.1"/>
    <property type="molecule type" value="Genomic_DNA"/>
</dbReference>
<dbReference type="SUPFAM" id="SSF56059">
    <property type="entry name" value="Glutathione synthetase ATP-binding domain-like"/>
    <property type="match status" value="1"/>
</dbReference>
<gene>
    <name evidence="3" type="ORF">SAMN05444280_11846</name>
</gene>
<proteinExistence type="predicted"/>
<dbReference type="GO" id="GO:0016740">
    <property type="term" value="F:transferase activity"/>
    <property type="evidence" value="ECO:0007669"/>
    <property type="project" value="UniProtKB-KW"/>
</dbReference>
<evidence type="ECO:0000259" key="2">
    <source>
        <dbReference type="PROSITE" id="PS50975"/>
    </source>
</evidence>
<dbReference type="STRING" id="1168035.SAMN05444280_11846"/>
<keyword evidence="3" id="KW-0808">Transferase</keyword>